<evidence type="ECO:0008006" key="4">
    <source>
        <dbReference type="Google" id="ProtNLM"/>
    </source>
</evidence>
<evidence type="ECO:0000256" key="1">
    <source>
        <dbReference type="SAM" id="Coils"/>
    </source>
</evidence>
<feature type="compositionally biased region" description="Pro residues" evidence="2">
    <location>
        <begin position="252"/>
        <end position="263"/>
    </location>
</feature>
<evidence type="ECO:0000313" key="3">
    <source>
        <dbReference type="EMBL" id="GEU52534.1"/>
    </source>
</evidence>
<comment type="caution">
    <text evidence="3">The sequence shown here is derived from an EMBL/GenBank/DDBJ whole genome shotgun (WGS) entry which is preliminary data.</text>
</comment>
<gene>
    <name evidence="3" type="ORF">Tci_024512</name>
</gene>
<feature type="compositionally biased region" description="Low complexity" evidence="2">
    <location>
        <begin position="264"/>
        <end position="273"/>
    </location>
</feature>
<keyword evidence="1" id="KW-0175">Coiled coil</keyword>
<organism evidence="3">
    <name type="scientific">Tanacetum cinerariifolium</name>
    <name type="common">Dalmatian daisy</name>
    <name type="synonym">Chrysanthemum cinerariifolium</name>
    <dbReference type="NCBI Taxonomy" id="118510"/>
    <lineage>
        <taxon>Eukaryota</taxon>
        <taxon>Viridiplantae</taxon>
        <taxon>Streptophyta</taxon>
        <taxon>Embryophyta</taxon>
        <taxon>Tracheophyta</taxon>
        <taxon>Spermatophyta</taxon>
        <taxon>Magnoliopsida</taxon>
        <taxon>eudicotyledons</taxon>
        <taxon>Gunneridae</taxon>
        <taxon>Pentapetalae</taxon>
        <taxon>asterids</taxon>
        <taxon>campanulids</taxon>
        <taxon>Asterales</taxon>
        <taxon>Asteraceae</taxon>
        <taxon>Asteroideae</taxon>
        <taxon>Anthemideae</taxon>
        <taxon>Anthemidinae</taxon>
        <taxon>Tanacetum</taxon>
    </lineage>
</organism>
<name>A0A6L2KX97_TANCI</name>
<dbReference type="EMBL" id="BKCJ010003029">
    <property type="protein sequence ID" value="GEU52534.1"/>
    <property type="molecule type" value="Genomic_DNA"/>
</dbReference>
<feature type="region of interest" description="Disordered" evidence="2">
    <location>
        <begin position="597"/>
        <end position="616"/>
    </location>
</feature>
<evidence type="ECO:0000256" key="2">
    <source>
        <dbReference type="SAM" id="MobiDB-lite"/>
    </source>
</evidence>
<dbReference type="AlphaFoldDB" id="A0A6L2KX97"/>
<feature type="coiled-coil region" evidence="1">
    <location>
        <begin position="275"/>
        <end position="302"/>
    </location>
</feature>
<sequence>MTLTFADTHNMIAYLTKSDASEGFNQIIDFLNGSSIKYTLTVNPNIYVLCIKQFWNSVAVKKVNDVTRLQSLVDKKKVIITKATIRDALRLDDAEGIEYLPNEEIFTELAEMGYAKPSTKLTFYKAFFSSQRKFLIHTILQCMSAKRTSWNEFSSSMASAVICLSTGDLSSHTIKNSSPALTQKVFVNIRRVRKGRSGVETLLFEGVIVEQKVDKGNAEVNVDDVPAVGVAAEGVVSDANDEVPTAFEEPSIPSPTPLTPPLQPSQDQPSTSQDKIAQALEIIKLKQRVKKLERKNKASKLKRLKKVGTTQRIETSDDTVMDDVSKQRRMIADMDAKVDAILEDAKEVAVEKFANVDESADVQGRKADSQAQIYQIDLEHANKVLSMQDDEVEPTKLQEVVEVVTTAKLITEVVTAASATIIAATPQLTNTAAPTLTIAPSAARRGKEVVIKDLKESTTPSTIVHIEAKSKDKGKVILVEEPKPLKKQAQIEQDEAYARELKAELNKNIDWDEVIDHVQRKQKEDNAVKRYQALKRKPQTEAQARKNMMIYLRNVVGFKMDYFKGMTYDDIRPIFEKHFNSNVAFLLKTKEQMDEKDSRALKRLSESQEDKAANKQKVDEEVEVLRKHLMIVPNEEEDVYTEATPLAHKVPVVDYEIYTENNKPYYKIKRADGSHQLYLSFLSMLRNFDREDLEVLWQLVKEIFTSTKPKKFFDDFLLTTLGAMFEKPDIQAQIWKNQRSVHGLAKVKSWKLLEPVMLNNVRLEVEEESKVSLELLSFGVDAAEEFKENMLSDYCCQAKLMMLINVAKTS</sequence>
<reference evidence="3" key="1">
    <citation type="journal article" date="2019" name="Sci. Rep.">
        <title>Draft genome of Tanacetum cinerariifolium, the natural source of mosquito coil.</title>
        <authorList>
            <person name="Yamashiro T."/>
            <person name="Shiraishi A."/>
            <person name="Satake H."/>
            <person name="Nakayama K."/>
        </authorList>
    </citation>
    <scope>NUCLEOTIDE SEQUENCE</scope>
</reference>
<protein>
    <recommendedName>
        <fullName evidence="4">Xylulose kinase-1</fullName>
    </recommendedName>
</protein>
<accession>A0A6L2KX97</accession>
<proteinExistence type="predicted"/>
<feature type="region of interest" description="Disordered" evidence="2">
    <location>
        <begin position="245"/>
        <end position="273"/>
    </location>
</feature>